<evidence type="ECO:0000256" key="1">
    <source>
        <dbReference type="SAM" id="Phobius"/>
    </source>
</evidence>
<gene>
    <name evidence="2" type="ORF">PZBJ_03505</name>
</gene>
<keyword evidence="3" id="KW-1185">Reference proteome</keyword>
<comment type="caution">
    <text evidence="2">The sequence shown here is derived from an EMBL/GenBank/DDBJ whole genome shotgun (WGS) entry which is preliminary data.</text>
</comment>
<reference evidence="3" key="1">
    <citation type="submission" date="2017-12" db="EMBL/GenBank/DDBJ databases">
        <title>The genome sequence of Pantoea sp. 596.</title>
        <authorList>
            <person name="Gao J."/>
            <person name="Mao X."/>
            <person name="Sun J."/>
        </authorList>
    </citation>
    <scope>NUCLEOTIDE SEQUENCE [LARGE SCALE GENOMIC DNA]</scope>
    <source>
        <strain evidence="3">596</strain>
    </source>
</reference>
<organism evidence="2 3">
    <name type="scientific">Pantoea endophytica</name>
    <dbReference type="NCBI Taxonomy" id="92488"/>
    <lineage>
        <taxon>Bacteria</taxon>
        <taxon>Pseudomonadati</taxon>
        <taxon>Pseudomonadota</taxon>
        <taxon>Gammaproteobacteria</taxon>
        <taxon>Enterobacterales</taxon>
        <taxon>Erwiniaceae</taxon>
        <taxon>Pantoea</taxon>
    </lineage>
</organism>
<feature type="transmembrane region" description="Helical" evidence="1">
    <location>
        <begin position="20"/>
        <end position="43"/>
    </location>
</feature>
<sequence>MSTFIIINFKNMAQLKKENWYVNFHIHIMNMIIIRDNISIIQITWLKFFHYKTFNFLLISCIILDLFKPFYFLNKGMQASQTLFKIHYSFARRIANANTMPSAFKPGEQ</sequence>
<keyword evidence="1" id="KW-1133">Transmembrane helix</keyword>
<evidence type="ECO:0000313" key="3">
    <source>
        <dbReference type="Proteomes" id="UP000234296"/>
    </source>
</evidence>
<keyword evidence="1" id="KW-0812">Transmembrane</keyword>
<dbReference type="EMBL" id="PJRT01000005">
    <property type="protein sequence ID" value="PLR25882.1"/>
    <property type="molecule type" value="Genomic_DNA"/>
</dbReference>
<evidence type="ECO:0000313" key="2">
    <source>
        <dbReference type="EMBL" id="PLR25882.1"/>
    </source>
</evidence>
<dbReference type="Proteomes" id="UP000234296">
    <property type="component" value="Unassembled WGS sequence"/>
</dbReference>
<proteinExistence type="predicted"/>
<keyword evidence="1" id="KW-0472">Membrane</keyword>
<accession>A0ABX4STZ2</accession>
<feature type="transmembrane region" description="Helical" evidence="1">
    <location>
        <begin position="49"/>
        <end position="67"/>
    </location>
</feature>
<protein>
    <submittedName>
        <fullName evidence="2">Uncharacterized protein</fullName>
    </submittedName>
</protein>
<name>A0ABX4STZ2_9GAMM</name>